<keyword evidence="3" id="KW-0147">Chitin-binding</keyword>
<dbReference type="CDD" id="cd02877">
    <property type="entry name" value="GH18_hevamine_XipI_class_III"/>
    <property type="match status" value="1"/>
</dbReference>
<dbReference type="InterPro" id="IPR001579">
    <property type="entry name" value="Glyco_hydro_18_chit_AS"/>
</dbReference>
<protein>
    <recommendedName>
        <fullName evidence="2">chitinase</fullName>
        <ecNumber evidence="2">3.2.1.14</ecNumber>
    </recommendedName>
</protein>
<dbReference type="SUPFAM" id="SSF51445">
    <property type="entry name" value="(Trans)glycosidases"/>
    <property type="match status" value="1"/>
</dbReference>
<comment type="catalytic activity">
    <reaction evidence="1">
        <text>Random endo-hydrolysis of N-acetyl-beta-D-glucosaminide (1-&gt;4)-beta-linkages in chitin and chitodextrins.</text>
        <dbReference type="EC" id="3.2.1.14"/>
    </reaction>
</comment>
<dbReference type="Pfam" id="PF00704">
    <property type="entry name" value="Glyco_hydro_18"/>
    <property type="match status" value="1"/>
</dbReference>
<feature type="domain" description="GH18" evidence="11">
    <location>
        <begin position="34"/>
        <end position="335"/>
    </location>
</feature>
<dbReference type="EMBL" id="ML995957">
    <property type="protein sequence ID" value="KAF2763852.1"/>
    <property type="molecule type" value="Genomic_DNA"/>
</dbReference>
<dbReference type="InterPro" id="IPR050542">
    <property type="entry name" value="Glycosyl_Hydrlase18_Chitinase"/>
</dbReference>
<dbReference type="PROSITE" id="PS51910">
    <property type="entry name" value="GH18_2"/>
    <property type="match status" value="1"/>
</dbReference>
<dbReference type="PANTHER" id="PTHR45708">
    <property type="entry name" value="ENDOCHITINASE"/>
    <property type="match status" value="1"/>
</dbReference>
<evidence type="ECO:0000259" key="11">
    <source>
        <dbReference type="PROSITE" id="PS51910"/>
    </source>
</evidence>
<evidence type="ECO:0000256" key="6">
    <source>
        <dbReference type="ARBA" id="ARBA00023277"/>
    </source>
</evidence>
<dbReference type="PROSITE" id="PS01095">
    <property type="entry name" value="GH18_1"/>
    <property type="match status" value="1"/>
</dbReference>
<dbReference type="EC" id="3.2.1.14" evidence="2"/>
<keyword evidence="8" id="KW-0624">Polysaccharide degradation</keyword>
<dbReference type="InterPro" id="IPR045321">
    <property type="entry name" value="Cts1-like"/>
</dbReference>
<evidence type="ECO:0000256" key="7">
    <source>
        <dbReference type="ARBA" id="ARBA00023295"/>
    </source>
</evidence>
<evidence type="ECO:0000313" key="12">
    <source>
        <dbReference type="EMBL" id="KAF2763852.1"/>
    </source>
</evidence>
<evidence type="ECO:0000313" key="13">
    <source>
        <dbReference type="Proteomes" id="UP000799436"/>
    </source>
</evidence>
<keyword evidence="4 10" id="KW-0378">Hydrolase</keyword>
<dbReference type="GO" id="GO:0008061">
    <property type="term" value="F:chitin binding"/>
    <property type="evidence" value="ECO:0007669"/>
    <property type="project" value="UniProtKB-KW"/>
</dbReference>
<comment type="similarity">
    <text evidence="9">Belongs to the glycosyl hydrolase 18 family. Chitinase class III subfamily.</text>
</comment>
<dbReference type="OrthoDB" id="6020543at2759"/>
<accession>A0A6G1KU54</accession>
<keyword evidence="13" id="KW-1185">Reference proteome</keyword>
<reference evidence="12" key="1">
    <citation type="journal article" date="2020" name="Stud. Mycol.">
        <title>101 Dothideomycetes genomes: a test case for predicting lifestyles and emergence of pathogens.</title>
        <authorList>
            <person name="Haridas S."/>
            <person name="Albert R."/>
            <person name="Binder M."/>
            <person name="Bloem J."/>
            <person name="Labutti K."/>
            <person name="Salamov A."/>
            <person name="Andreopoulos B."/>
            <person name="Baker S."/>
            <person name="Barry K."/>
            <person name="Bills G."/>
            <person name="Bluhm B."/>
            <person name="Cannon C."/>
            <person name="Castanera R."/>
            <person name="Culley D."/>
            <person name="Daum C."/>
            <person name="Ezra D."/>
            <person name="Gonzalez J."/>
            <person name="Henrissat B."/>
            <person name="Kuo A."/>
            <person name="Liang C."/>
            <person name="Lipzen A."/>
            <person name="Lutzoni F."/>
            <person name="Magnuson J."/>
            <person name="Mondo S."/>
            <person name="Nolan M."/>
            <person name="Ohm R."/>
            <person name="Pangilinan J."/>
            <person name="Park H.-J."/>
            <person name="Ramirez L."/>
            <person name="Alfaro M."/>
            <person name="Sun H."/>
            <person name="Tritt A."/>
            <person name="Yoshinaga Y."/>
            <person name="Zwiers L.-H."/>
            <person name="Turgeon B."/>
            <person name="Goodwin S."/>
            <person name="Spatafora J."/>
            <person name="Crous P."/>
            <person name="Grigoriev I."/>
        </authorList>
    </citation>
    <scope>NUCLEOTIDE SEQUENCE</scope>
    <source>
        <strain evidence="12">CBS 116005</strain>
    </source>
</reference>
<dbReference type="GO" id="GO:0005576">
    <property type="term" value="C:extracellular region"/>
    <property type="evidence" value="ECO:0007669"/>
    <property type="project" value="TreeGrafter"/>
</dbReference>
<sequence>MLGSRRTPRAMSLSTGVSNTTVCASHKKLRKRCAGQNSYGASSGSLAQQSLATYCANTDIDIIPMAFLYQITSGTGGQPVLNFANQENDCTTFSGTELIDCPNIGADITTCQKTYGKTILLSVGGATYTEGGFTSEAAAVAAAKDLWNMFGPEQWGSSTPRPFGSAVIDGFDFDFETSVTNTVAFANELRSLFATDTSKKYYLTAAPQCPYPDAADNSMLSGGVHFDAIFVQFYNNYCGLQSYVAGAANEWNFNFDQWDTWAQNVSANPDVKVLLGVPGDTSAAGSGYEPLSVLQPILEYCKQFDSFGGVMVWDASQAYANAGFLAGVKSCLTSSAKMIRGMRWRF</sequence>
<keyword evidence="6" id="KW-0119">Carbohydrate metabolism</keyword>
<dbReference type="Proteomes" id="UP000799436">
    <property type="component" value="Unassembled WGS sequence"/>
</dbReference>
<keyword evidence="7 10" id="KW-0326">Glycosidase</keyword>
<dbReference type="InterPro" id="IPR017853">
    <property type="entry name" value="GH"/>
</dbReference>
<dbReference type="PANTHER" id="PTHR45708:SF49">
    <property type="entry name" value="ENDOCHITINASE"/>
    <property type="match status" value="1"/>
</dbReference>
<organism evidence="12 13">
    <name type="scientific">Teratosphaeria nubilosa</name>
    <dbReference type="NCBI Taxonomy" id="161662"/>
    <lineage>
        <taxon>Eukaryota</taxon>
        <taxon>Fungi</taxon>
        <taxon>Dikarya</taxon>
        <taxon>Ascomycota</taxon>
        <taxon>Pezizomycotina</taxon>
        <taxon>Dothideomycetes</taxon>
        <taxon>Dothideomycetidae</taxon>
        <taxon>Mycosphaerellales</taxon>
        <taxon>Teratosphaeriaceae</taxon>
        <taxon>Teratosphaeria</taxon>
    </lineage>
</organism>
<keyword evidence="5" id="KW-0146">Chitin degradation</keyword>
<dbReference type="FunFam" id="3.20.20.80:FF:000145">
    <property type="entry name" value="Class III chitinase, putative"/>
    <property type="match status" value="1"/>
</dbReference>
<gene>
    <name evidence="12" type="ORF">EJ03DRAFT_52754</name>
</gene>
<proteinExistence type="inferred from homology"/>
<evidence type="ECO:0000256" key="10">
    <source>
        <dbReference type="RuleBase" id="RU000489"/>
    </source>
</evidence>
<dbReference type="InterPro" id="IPR001223">
    <property type="entry name" value="Glyco_hydro18_cat"/>
</dbReference>
<dbReference type="GO" id="GO:0006032">
    <property type="term" value="P:chitin catabolic process"/>
    <property type="evidence" value="ECO:0007669"/>
    <property type="project" value="UniProtKB-KW"/>
</dbReference>
<evidence type="ECO:0000256" key="3">
    <source>
        <dbReference type="ARBA" id="ARBA00022669"/>
    </source>
</evidence>
<evidence type="ECO:0000256" key="2">
    <source>
        <dbReference type="ARBA" id="ARBA00012729"/>
    </source>
</evidence>
<evidence type="ECO:0000256" key="8">
    <source>
        <dbReference type="ARBA" id="ARBA00023326"/>
    </source>
</evidence>
<evidence type="ECO:0000256" key="9">
    <source>
        <dbReference type="ARBA" id="ARBA00025727"/>
    </source>
</evidence>
<evidence type="ECO:0000256" key="5">
    <source>
        <dbReference type="ARBA" id="ARBA00023024"/>
    </source>
</evidence>
<dbReference type="GO" id="GO:0008843">
    <property type="term" value="F:endochitinase activity"/>
    <property type="evidence" value="ECO:0007669"/>
    <property type="project" value="UniProtKB-EC"/>
</dbReference>
<dbReference type="AlphaFoldDB" id="A0A6G1KU54"/>
<evidence type="ECO:0000256" key="1">
    <source>
        <dbReference type="ARBA" id="ARBA00000822"/>
    </source>
</evidence>
<name>A0A6G1KU54_9PEZI</name>
<dbReference type="Gene3D" id="3.20.20.80">
    <property type="entry name" value="Glycosidases"/>
    <property type="match status" value="1"/>
</dbReference>
<dbReference type="GO" id="GO:0000272">
    <property type="term" value="P:polysaccharide catabolic process"/>
    <property type="evidence" value="ECO:0007669"/>
    <property type="project" value="UniProtKB-KW"/>
</dbReference>
<evidence type="ECO:0000256" key="4">
    <source>
        <dbReference type="ARBA" id="ARBA00022801"/>
    </source>
</evidence>